<dbReference type="NCBIfam" id="NF033912">
    <property type="entry name" value="msc"/>
    <property type="match status" value="2"/>
</dbReference>
<evidence type="ECO:0000313" key="4">
    <source>
        <dbReference type="Proteomes" id="UP000886842"/>
    </source>
</evidence>
<reference evidence="3" key="1">
    <citation type="submission" date="2020-10" db="EMBL/GenBank/DDBJ databases">
        <authorList>
            <person name="Gilroy R."/>
        </authorList>
    </citation>
    <scope>NUCLEOTIDE SEQUENCE</scope>
    <source>
        <strain evidence="3">ChiGjej1B1-24693</strain>
    </source>
</reference>
<keyword evidence="2" id="KW-0472">Membrane</keyword>
<keyword evidence="2" id="KW-0812">Transmembrane</keyword>
<comment type="caution">
    <text evidence="3">The sequence shown here is derived from an EMBL/GenBank/DDBJ whole genome shotgun (WGS) entry which is preliminary data.</text>
</comment>
<evidence type="ECO:0000256" key="1">
    <source>
        <dbReference type="SAM" id="MobiDB-lite"/>
    </source>
</evidence>
<dbReference type="AlphaFoldDB" id="A0A9D1GYV8"/>
<feature type="transmembrane region" description="Helical" evidence="2">
    <location>
        <begin position="64"/>
        <end position="84"/>
    </location>
</feature>
<dbReference type="InterPro" id="IPR045275">
    <property type="entry name" value="MscS_archaea/bacteria_type"/>
</dbReference>
<name>A0A9D1GYV8_9ACTN</name>
<dbReference type="EMBL" id="DVLP01000319">
    <property type="protein sequence ID" value="HIT76071.1"/>
    <property type="molecule type" value="Genomic_DNA"/>
</dbReference>
<accession>A0A9D1GYV8</accession>
<feature type="compositionally biased region" description="Low complexity" evidence="1">
    <location>
        <begin position="167"/>
        <end position="183"/>
    </location>
</feature>
<keyword evidence="2" id="KW-1133">Transmembrane helix</keyword>
<feature type="compositionally biased region" description="Pro residues" evidence="1">
    <location>
        <begin position="472"/>
        <end position="481"/>
    </location>
</feature>
<feature type="region of interest" description="Disordered" evidence="1">
    <location>
        <begin position="143"/>
        <end position="212"/>
    </location>
</feature>
<feature type="compositionally biased region" description="Low complexity" evidence="1">
    <location>
        <begin position="453"/>
        <end position="466"/>
    </location>
</feature>
<feature type="transmembrane region" description="Helical" evidence="2">
    <location>
        <begin position="380"/>
        <end position="400"/>
    </location>
</feature>
<dbReference type="PANTHER" id="PTHR30221">
    <property type="entry name" value="SMALL-CONDUCTANCE MECHANOSENSITIVE CHANNEL"/>
    <property type="match status" value="1"/>
</dbReference>
<reference evidence="3" key="2">
    <citation type="journal article" date="2021" name="PeerJ">
        <title>Extensive microbial diversity within the chicken gut microbiome revealed by metagenomics and culture.</title>
        <authorList>
            <person name="Gilroy R."/>
            <person name="Ravi A."/>
            <person name="Getino M."/>
            <person name="Pursley I."/>
            <person name="Horton D.L."/>
            <person name="Alikhan N.F."/>
            <person name="Baker D."/>
            <person name="Gharbi K."/>
            <person name="Hall N."/>
            <person name="Watson M."/>
            <person name="Adriaenssens E.M."/>
            <person name="Foster-Nyarko E."/>
            <person name="Jarju S."/>
            <person name="Secka A."/>
            <person name="Antonio M."/>
            <person name="Oren A."/>
            <person name="Chaudhuri R.R."/>
            <person name="La Ragione R."/>
            <person name="Hildebrand F."/>
            <person name="Pallen M.J."/>
        </authorList>
    </citation>
    <scope>NUCLEOTIDE SEQUENCE</scope>
    <source>
        <strain evidence="3">ChiGjej1B1-24693</strain>
    </source>
</reference>
<feature type="transmembrane region" description="Helical" evidence="2">
    <location>
        <begin position="12"/>
        <end position="33"/>
    </location>
</feature>
<feature type="region of interest" description="Disordered" evidence="1">
    <location>
        <begin position="439"/>
        <end position="481"/>
    </location>
</feature>
<evidence type="ECO:0000313" key="3">
    <source>
        <dbReference type="EMBL" id="HIT76071.1"/>
    </source>
</evidence>
<proteinExistence type="predicted"/>
<feature type="compositionally biased region" description="Low complexity" evidence="1">
    <location>
        <begin position="190"/>
        <end position="210"/>
    </location>
</feature>
<dbReference type="PANTHER" id="PTHR30221:SF1">
    <property type="entry name" value="SMALL-CONDUCTANCE MECHANOSENSITIVE CHANNEL"/>
    <property type="match status" value="1"/>
</dbReference>
<feature type="transmembrane region" description="Helical" evidence="2">
    <location>
        <begin position="318"/>
        <end position="338"/>
    </location>
</feature>
<dbReference type="Proteomes" id="UP000886842">
    <property type="component" value="Unassembled WGS sequence"/>
</dbReference>
<feature type="transmembrane region" description="Helical" evidence="2">
    <location>
        <begin position="96"/>
        <end position="118"/>
    </location>
</feature>
<dbReference type="Pfam" id="PF05552">
    <property type="entry name" value="MS_channel_1st_1"/>
    <property type="match status" value="2"/>
</dbReference>
<feature type="transmembrane region" description="Helical" evidence="2">
    <location>
        <begin position="344"/>
        <end position="368"/>
    </location>
</feature>
<evidence type="ECO:0000256" key="2">
    <source>
        <dbReference type="SAM" id="Phobius"/>
    </source>
</evidence>
<feature type="transmembrane region" description="Helical" evidence="2">
    <location>
        <begin position="406"/>
        <end position="427"/>
    </location>
</feature>
<dbReference type="InterPro" id="IPR008910">
    <property type="entry name" value="MSC_TM_helix"/>
</dbReference>
<gene>
    <name evidence="3" type="ORF">IAA98_10830</name>
</gene>
<sequence length="481" mass="49437">MGQDVVDTLLSVGAKVLIAIVILLVTWLVAIGVRKGISALVTRVKVLQRTGGDGQSIGESFGKIAALVIWLFGLVAVLQVFNLGQVVEPIQTMLNATMAFLPNLIGAVFVFIVGALLAKVAKQLIETALRAMPFDKWLGKASDATRGATDSHLPGTAPTPSGPPQPHQGQQPHPGQQGQPMGQPMGGPGQPQQGQHPQQPQQGQPQQPQGTSAKIAHLVGTVVYALILIVVTIAALQVLGISAISDPASQMLTTIFDSVPRIVAALLLLGLGVMIAKFLGDLVKQLLESIGADKALASAQVVPEGTNGSAIIARITQVAIVLFFAVMAAQALAFPQVTDILQQLLTLGGQVLFGGVIIAAGFFLGGLIQRLMGSGMATTVIKYVTIVLFAAMGLKAMGIADSIIELGFGAVVVGGALAAALAFGLGGREAAARTLGKLERKAEELEEEKEAEQPAAAPAHSTPPATGNDGTVPPPGPNPAP</sequence>
<organism evidence="3 4">
    <name type="scientific">Candidatus Avipropionibacterium avicola</name>
    <dbReference type="NCBI Taxonomy" id="2840701"/>
    <lineage>
        <taxon>Bacteria</taxon>
        <taxon>Bacillati</taxon>
        <taxon>Actinomycetota</taxon>
        <taxon>Actinomycetes</taxon>
        <taxon>Propionibacteriales</taxon>
        <taxon>Propionibacteriaceae</taxon>
        <taxon>Propionibacteriaceae incertae sedis</taxon>
        <taxon>Candidatus Avipropionibacterium</taxon>
    </lineage>
</organism>
<dbReference type="GO" id="GO:0008381">
    <property type="term" value="F:mechanosensitive monoatomic ion channel activity"/>
    <property type="evidence" value="ECO:0007669"/>
    <property type="project" value="InterPro"/>
</dbReference>
<protein>
    <submittedName>
        <fullName evidence="3">Mechanosensitive ion channel</fullName>
    </submittedName>
</protein>
<feature type="transmembrane region" description="Helical" evidence="2">
    <location>
        <begin position="259"/>
        <end position="279"/>
    </location>
</feature>
<feature type="transmembrane region" description="Helical" evidence="2">
    <location>
        <begin position="215"/>
        <end position="239"/>
    </location>
</feature>